<dbReference type="Proteomes" id="UP001231189">
    <property type="component" value="Unassembled WGS sequence"/>
</dbReference>
<organism evidence="2 3">
    <name type="scientific">Lolium multiflorum</name>
    <name type="common">Italian ryegrass</name>
    <name type="synonym">Lolium perenne subsp. multiflorum</name>
    <dbReference type="NCBI Taxonomy" id="4521"/>
    <lineage>
        <taxon>Eukaryota</taxon>
        <taxon>Viridiplantae</taxon>
        <taxon>Streptophyta</taxon>
        <taxon>Embryophyta</taxon>
        <taxon>Tracheophyta</taxon>
        <taxon>Spermatophyta</taxon>
        <taxon>Magnoliopsida</taxon>
        <taxon>Liliopsida</taxon>
        <taxon>Poales</taxon>
        <taxon>Poaceae</taxon>
        <taxon>BOP clade</taxon>
        <taxon>Pooideae</taxon>
        <taxon>Poodae</taxon>
        <taxon>Poeae</taxon>
        <taxon>Poeae Chloroplast Group 2 (Poeae type)</taxon>
        <taxon>Loliodinae</taxon>
        <taxon>Loliinae</taxon>
        <taxon>Lolium</taxon>
    </lineage>
</organism>
<accession>A0AAD8QE73</accession>
<keyword evidence="3" id="KW-1185">Reference proteome</keyword>
<sequence>MLGTEFAALFLKRRIQPLMARGHPMWLYTGPKDSTSINVADYSDKELLDEFVFSTASMVADFIAQFMKIKAKNAQLREELDVAKSSAEQIETASKIAAEAWHKTKDLEKNLTHVKAKLEKERKQKEEARSQAEKGEYRPCKFAESLLLHRCAADTPMDRSNKLQVDSLTDAISFSVDSSEQVQGLLVKTKVALSKLYALLFPKQKQEKTLEELTEAFFMDNNDPIEVLKRTSCIYGVLLAFQFMMRYGVAAEFEEQSKALPVDEDGTGVYLNPFTKSARTCACHLIDLVEANKKKGSAKTAPSASGQTIMI</sequence>
<dbReference type="PANTHER" id="PTHR33026">
    <property type="entry name" value="OS06G0360600 PROTEIN"/>
    <property type="match status" value="1"/>
</dbReference>
<gene>
    <name evidence="2" type="ORF">QYE76_018839</name>
</gene>
<reference evidence="2" key="1">
    <citation type="submission" date="2023-07" db="EMBL/GenBank/DDBJ databases">
        <title>A chromosome-level genome assembly of Lolium multiflorum.</title>
        <authorList>
            <person name="Chen Y."/>
            <person name="Copetti D."/>
            <person name="Kolliker R."/>
            <person name="Studer B."/>
        </authorList>
    </citation>
    <scope>NUCLEOTIDE SEQUENCE</scope>
    <source>
        <strain evidence="2">02402/16</strain>
        <tissue evidence="2">Leaf</tissue>
    </source>
</reference>
<evidence type="ECO:0008006" key="4">
    <source>
        <dbReference type="Google" id="ProtNLM"/>
    </source>
</evidence>
<dbReference type="AlphaFoldDB" id="A0AAD8QE73"/>
<protein>
    <recommendedName>
        <fullName evidence="4">FRIGIDA-like protein</fullName>
    </recommendedName>
</protein>
<evidence type="ECO:0000256" key="1">
    <source>
        <dbReference type="SAM" id="Coils"/>
    </source>
</evidence>
<dbReference type="EMBL" id="JAUUTY010000550">
    <property type="protein sequence ID" value="KAK1600850.1"/>
    <property type="molecule type" value="Genomic_DNA"/>
</dbReference>
<proteinExistence type="predicted"/>
<feature type="coiled-coil region" evidence="1">
    <location>
        <begin position="66"/>
        <end position="138"/>
    </location>
</feature>
<keyword evidence="1" id="KW-0175">Coiled coil</keyword>
<dbReference type="PANTHER" id="PTHR33026:SF7">
    <property type="entry name" value="OS03G0100275 PROTEIN"/>
    <property type="match status" value="1"/>
</dbReference>
<name>A0AAD8QE73_LOLMU</name>
<evidence type="ECO:0000313" key="2">
    <source>
        <dbReference type="EMBL" id="KAK1600850.1"/>
    </source>
</evidence>
<comment type="caution">
    <text evidence="2">The sequence shown here is derived from an EMBL/GenBank/DDBJ whole genome shotgun (WGS) entry which is preliminary data.</text>
</comment>
<evidence type="ECO:0000313" key="3">
    <source>
        <dbReference type="Proteomes" id="UP001231189"/>
    </source>
</evidence>